<dbReference type="Gramene" id="OGLUM10G09080.1">
    <property type="protein sequence ID" value="OGLUM10G09080.1"/>
    <property type="gene ID" value="OGLUM10G09080"/>
</dbReference>
<reference evidence="1" key="1">
    <citation type="submission" date="2015-04" db="UniProtKB">
        <authorList>
            <consortium name="EnsemblPlants"/>
        </authorList>
    </citation>
    <scope>IDENTIFICATION</scope>
</reference>
<dbReference type="EnsemblPlants" id="OGLUM10G09080.1">
    <property type="protein sequence ID" value="OGLUM10G09080.1"/>
    <property type="gene ID" value="OGLUM10G09080"/>
</dbReference>
<organism evidence="1">
    <name type="scientific">Oryza glumipatula</name>
    <dbReference type="NCBI Taxonomy" id="40148"/>
    <lineage>
        <taxon>Eukaryota</taxon>
        <taxon>Viridiplantae</taxon>
        <taxon>Streptophyta</taxon>
        <taxon>Embryophyta</taxon>
        <taxon>Tracheophyta</taxon>
        <taxon>Spermatophyta</taxon>
        <taxon>Magnoliopsida</taxon>
        <taxon>Liliopsida</taxon>
        <taxon>Poales</taxon>
        <taxon>Poaceae</taxon>
        <taxon>BOP clade</taxon>
        <taxon>Oryzoideae</taxon>
        <taxon>Oryzeae</taxon>
        <taxon>Oryzinae</taxon>
        <taxon>Oryza</taxon>
    </lineage>
</organism>
<proteinExistence type="predicted"/>
<dbReference type="HOGENOM" id="CLU_1809239_0_0_1"/>
<dbReference type="AlphaFoldDB" id="A0A0E0BA86"/>
<name>A0A0E0BA86_9ORYZ</name>
<reference evidence="1" key="2">
    <citation type="submission" date="2018-05" db="EMBL/GenBank/DDBJ databases">
        <title>OgluRS3 (Oryza glumaepatula Reference Sequence Version 3).</title>
        <authorList>
            <person name="Zhang J."/>
            <person name="Kudrna D."/>
            <person name="Lee S."/>
            <person name="Talag J."/>
            <person name="Welchert J."/>
            <person name="Wing R.A."/>
        </authorList>
    </citation>
    <scope>NUCLEOTIDE SEQUENCE [LARGE SCALE GENOMIC DNA]</scope>
</reference>
<sequence>MVEAQSGSRPEARPKRTLWQVMLVRPMATSATGHHRASATVTVTASSTAWPHLCRLSSTAAVQSQPHRPAGQLCHQVSATPSLDLSLGMERGEACGGGVATGRSSLSSELTDFGSGRRRCRLTLRREEEDRKEEHRWKKVTAVA</sequence>
<protein>
    <submittedName>
        <fullName evidence="1">Uncharacterized protein</fullName>
    </submittedName>
</protein>
<keyword evidence="2" id="KW-1185">Reference proteome</keyword>
<evidence type="ECO:0000313" key="2">
    <source>
        <dbReference type="Proteomes" id="UP000026961"/>
    </source>
</evidence>
<accession>A0A0E0BA86</accession>
<dbReference type="Proteomes" id="UP000026961">
    <property type="component" value="Chromosome 10"/>
</dbReference>
<evidence type="ECO:0000313" key="1">
    <source>
        <dbReference type="EnsemblPlants" id="OGLUM10G09080.1"/>
    </source>
</evidence>